<comment type="similarity">
    <text evidence="8">Belongs to the beta type-B retroviral polymerase family. HERV class-II K(HML-2) pol subfamily.</text>
</comment>
<dbReference type="PROSITE" id="PS50878">
    <property type="entry name" value="RT_POL"/>
    <property type="match status" value="1"/>
</dbReference>
<evidence type="ECO:0000256" key="6">
    <source>
        <dbReference type="ARBA" id="ARBA00007617"/>
    </source>
</evidence>
<gene>
    <name evidence="36" type="ORF">QTP70_005258</name>
</gene>
<keyword evidence="11" id="KW-0547">Nucleotide-binding</keyword>
<feature type="domain" description="Reverse transcriptase" evidence="31">
    <location>
        <begin position="1459"/>
        <end position="1701"/>
    </location>
</feature>
<dbReference type="PROSITE" id="PS51314">
    <property type="entry name" value="VPS37_C"/>
    <property type="match status" value="1"/>
</dbReference>
<dbReference type="Pfam" id="PF17921">
    <property type="entry name" value="Integrase_H2C2"/>
    <property type="match status" value="1"/>
</dbReference>
<dbReference type="FunFam" id="1.20.1560.10:FF:000031">
    <property type="entry name" value="ATP-binding cassette sub-family B member 9"/>
    <property type="match status" value="1"/>
</dbReference>
<evidence type="ECO:0000256" key="15">
    <source>
        <dbReference type="ARBA" id="ARBA00022856"/>
    </source>
</evidence>
<comment type="caution">
    <text evidence="36">The sequence shown here is derived from an EMBL/GenBank/DDBJ whole genome shotgun (WGS) entry which is preliminary data.</text>
</comment>
<dbReference type="Proteomes" id="UP001274896">
    <property type="component" value="Unassembled WGS sequence"/>
</dbReference>
<dbReference type="Gene3D" id="1.20.1560.10">
    <property type="entry name" value="ABC transporter type 1, transmembrane domain"/>
    <property type="match status" value="1"/>
</dbReference>
<dbReference type="FunFam" id="3.60.21.10:FF:000278">
    <property type="entry name" value="Protein CBG07490"/>
    <property type="match status" value="1"/>
</dbReference>
<dbReference type="GO" id="GO:0031902">
    <property type="term" value="C:late endosome membrane"/>
    <property type="evidence" value="ECO:0007669"/>
    <property type="project" value="UniProtKB-SubCell"/>
</dbReference>
<dbReference type="InterPro" id="IPR011527">
    <property type="entry name" value="ABC1_TM_dom"/>
</dbReference>
<dbReference type="GO" id="GO:0015074">
    <property type="term" value="P:DNA integration"/>
    <property type="evidence" value="ECO:0007669"/>
    <property type="project" value="InterPro"/>
</dbReference>
<organism evidence="36 37">
    <name type="scientific">Hemibagrus guttatus</name>
    <dbReference type="NCBI Taxonomy" id="175788"/>
    <lineage>
        <taxon>Eukaryota</taxon>
        <taxon>Metazoa</taxon>
        <taxon>Chordata</taxon>
        <taxon>Craniata</taxon>
        <taxon>Vertebrata</taxon>
        <taxon>Euteleostomi</taxon>
        <taxon>Actinopterygii</taxon>
        <taxon>Neopterygii</taxon>
        <taxon>Teleostei</taxon>
        <taxon>Ostariophysi</taxon>
        <taxon>Siluriformes</taxon>
        <taxon>Bagridae</taxon>
        <taxon>Hemibagrus</taxon>
    </lineage>
</organism>
<feature type="region of interest" description="Disordered" evidence="29">
    <location>
        <begin position="1848"/>
        <end position="1876"/>
    </location>
</feature>
<keyword evidence="16" id="KW-0112">Calmodulin-binding</keyword>
<sequence length="2311" mass="262563">MRRSSTRIPTTLRQTWTWTAGSGVGVAMLSVDSLQVAEEEVVESSSSRLGDIYTLVAEGCYPHAMNPIRKKNLKRYAQKFIIDAYTPVCLYPLKTGRKDDRYGRLYYVGMKKDEKREVVIDAERKHQIFLECHFNELGHHLGQKKTVHRIQSKYYWLGIVKDVVDWIKVCETCQHTERNKNMARTPRPLKVDGPWDTITVDIMGPFPCTTHGGNTHLVIITDYYSKWVEAFPVQKRDFLSVARCISSTVYRYGSVKTIHCSQNADFCGEVSKQLSERWSLQLKVQHNALLERTNTLLKDAVKQAVAKKQAQWDDFIDPVLALFRTSVNPATRFTPYCLLFNRKASMPAEMKRDLPNYEQDAGNDSLSEEPDNSFLFSVQEQQNHLHQMVFSNMNAAYKQEKKSAKRRGRNVSSITLTVTEPLCSSEDSPSPKRLKDDLFLTFPVETVISAVQVVTEEGKDALEYVLPGPDSSTMRLTVAVGCTFTFVLVDSVISTVLYTQWSGPNSFLDDILDFDIHRSVLDLWMVLLVRTCLLFGAALGVLMNQHDGPKRVACMHTLMVLIGLTMLSYALAKLLIFSEMGALMHDPWFLSLFSWTCVSAMGSVFFWKLLSSANVTSTSGVGERERLVDEGEEEEQEEEGETRRNEAKKKTNSGATLGRLLSYCKKDAGLLSLAFFFLLLSAVCEAFIPYFTGKAIDGIVIHKSMEYFIKPMTILTVLALVSSLAIGFRGGVFSLTFARLNIRLRNLLFRSLMHQDIGFFDANHTGDITSRLTSDTTQVSDLISQNVNLFLRSFLKAVGFFIFMFSMSWKLTLVTIMGFPYIAVLSKLYGEYYKKLTKEVQTSLAQANKVAEETISAMRTVRSFAGEDHEAESYYTKLLEVFALNKKQAVAYACFMWSSCVRIQVRVRVGISELALQVAILFYGGHLVVTDQMSGGTLISFVIYELELGECLESIASVYTGLMQGVGAAEKVFEYIDRKPKHNIDGQEAPETLQGLVEFRNVTFAYPTRPETDVLKNVSFSIQPGKVTALVGPSGSGKSSCVSLLENFYTPQNGQVLLDSRLIDTYQHSYLHSKVAMVGQEPVLFARSVQKNIAYGLSGAPEEVVVTAAKKANAHDFICSLSKGYDTGVGEKGTQLSGGQKQRVAIARALIRNPSVLILDEATSALDAESEHMVQQALNAVMENYTVLVIAHRLSTVQRANTIVVLDNGVVVEQGNHDELMELHGLYYRLIQRQVLGSDCTTEPPRPFQELPRVPEEDESSGDEDLSELLEDDEKLNNIVLDLEEVGRELEEKERFWSELDEVMESIPTGERVVIGADFNGHVGEGNTGDEEVMGKFGVKERNLEGQMVVDFAKRMDMAVVNTYFQKREEHRVTYKSGGRRTQVVLPDDWETTAEVIRETGRKVLGVSSGRRKEDKETWWWNEEVQDSIQRKRLAKKKWDMDRTEENRQEYKELQRRVKREVSKAKQKAYEELYTRLDTREGEKDLYRLARQRDRDGKDVQQKVDKIRKDEVRKALKRMKSGKAVGPDDIPVEVWKCLGEAAVEFLANLFNRVLENLEKAYDRVPREELWYCMRKSGVAEKYVRVVQDMYERSRTVVRCAVGQTEEFNVEVGLHQGSALSPFLFAMVMDQLSEEVRQESPWTMMFADDIVICSESREQVEENLERWRFALERRGMKVSRIQSNGECGKEVKKRVQAETVSLRKRQESELEVLEVQQNKKAILASNRSLAEQNLMLQPRLDHQKNELTKSYRCLQEQFEAFQLRKSTLDHKSGNTSLDTLLALLQAEGAKIEEETENMADSFLDGAVPLDGFIDEYQSKRKLAHLRRVKIEKLQELVLKSPAVVPIPPHIEPVSTPAPLQREHDSTPVPQPRRAPPLPPIKNSILADVFISALLSQSCLRVRILFSGVPLPPHQRLTLKELFANGKPNTELLKSHLVKEGRVEEEVALRIINEGASILRQEKCMVEVEAPITGEKVINFANVAVCGDVHGQFFDLMKLFEVGGSPDNTRYLFLGDYVDRGYFSIECVLFLWALKINHPTTLFLLRGNHECRHLTEYFTFKQECKIKYSERVYDACMEAFDCLPLAALLNQQFLCVHGGLSPEINCLDDIRKLDRFKEPPAFGPMCDLIWADPGEDYGSEKTSEHFNHNSVRGCSYFFRYRMYRKSQTTGFPSLITIFSAPNYLDVYNNKAAVLKYENNVMNIRQFNCSPHPYWLPNFMDVFTWSLPFVGEKVTEMLVNVLNICSDDELMSEGDDLCEGGAPAARKEVIRNKIRAIGKMARVFSVLRHRGEEGGERKEERRGWWSKGQKKRME</sequence>
<keyword evidence="15" id="KW-0571">Peptide transport</keyword>
<dbReference type="Gene3D" id="3.60.21.10">
    <property type="match status" value="1"/>
</dbReference>
<dbReference type="InterPro" id="IPR036691">
    <property type="entry name" value="Endo/exonu/phosph_ase_sf"/>
</dbReference>
<feature type="domain" description="ABC transporter" evidence="32">
    <location>
        <begin position="997"/>
        <end position="1233"/>
    </location>
</feature>
<evidence type="ECO:0000256" key="4">
    <source>
        <dbReference type="ARBA" id="ARBA00004633"/>
    </source>
</evidence>
<feature type="transmembrane region" description="Helical" evidence="30">
    <location>
        <begin position="712"/>
        <end position="738"/>
    </location>
</feature>
<keyword evidence="13" id="KW-0862">Zinc</keyword>
<evidence type="ECO:0000256" key="18">
    <source>
        <dbReference type="ARBA" id="ARBA00022967"/>
    </source>
</evidence>
<dbReference type="SMART" id="SM00382">
    <property type="entry name" value="AAA"/>
    <property type="match status" value="1"/>
</dbReference>
<dbReference type="InterPro" id="IPR000477">
    <property type="entry name" value="RT_dom"/>
</dbReference>
<comment type="similarity">
    <text evidence="6">Belongs to the VPS37 family.</text>
</comment>
<reference evidence="36" key="1">
    <citation type="submission" date="2023-06" db="EMBL/GenBank/DDBJ databases">
        <title>Male Hemibagrus guttatus genome.</title>
        <authorList>
            <person name="Bian C."/>
        </authorList>
    </citation>
    <scope>NUCLEOTIDE SEQUENCE</scope>
    <source>
        <strain evidence="36">Male_cb2023</strain>
        <tissue evidence="36">Muscle</tissue>
    </source>
</reference>
<evidence type="ECO:0000256" key="19">
    <source>
        <dbReference type="ARBA" id="ARBA00022989"/>
    </source>
</evidence>
<dbReference type="SUPFAM" id="SSF56672">
    <property type="entry name" value="DNA/RNA polymerases"/>
    <property type="match status" value="1"/>
</dbReference>
<feature type="transmembrane region" description="Helical" evidence="30">
    <location>
        <begin position="668"/>
        <end position="692"/>
    </location>
</feature>
<dbReference type="GO" id="GO:0005524">
    <property type="term" value="F:ATP binding"/>
    <property type="evidence" value="ECO:0007669"/>
    <property type="project" value="UniProtKB-KW"/>
</dbReference>
<dbReference type="Pfam" id="PF00664">
    <property type="entry name" value="ABC_membrane"/>
    <property type="match status" value="1"/>
</dbReference>
<dbReference type="Gene3D" id="3.40.50.300">
    <property type="entry name" value="P-loop containing nucleotide triphosphate hydrolases"/>
    <property type="match status" value="1"/>
</dbReference>
<dbReference type="PROSITE" id="PS00125">
    <property type="entry name" value="SER_THR_PHOSPHATASE"/>
    <property type="match status" value="1"/>
</dbReference>
<dbReference type="GO" id="GO:0015031">
    <property type="term" value="P:protein transport"/>
    <property type="evidence" value="ECO:0007669"/>
    <property type="project" value="UniProtKB-UniRule"/>
</dbReference>
<comment type="catalytic activity">
    <reaction evidence="27">
        <text>O-phospho-L-threonyl-[protein] + H2O = L-threonyl-[protein] + phosphate</text>
        <dbReference type="Rhea" id="RHEA:47004"/>
        <dbReference type="Rhea" id="RHEA-COMP:11060"/>
        <dbReference type="Rhea" id="RHEA-COMP:11605"/>
        <dbReference type="ChEBI" id="CHEBI:15377"/>
        <dbReference type="ChEBI" id="CHEBI:30013"/>
        <dbReference type="ChEBI" id="CHEBI:43474"/>
        <dbReference type="ChEBI" id="CHEBI:61977"/>
        <dbReference type="EC" id="3.1.3.16"/>
    </reaction>
</comment>
<comment type="cofactor">
    <cofactor evidence="1">
        <name>Zn(2+)</name>
        <dbReference type="ChEBI" id="CHEBI:29105"/>
    </cofactor>
</comment>
<comment type="subunit">
    <text evidence="25">Homodimer. Interacts (via TMD0 region) with LAMP1; this interaction strongly stabilizes ABCB9 and protects ABCB9 against lysosomal degradation. Interacts (via TMD0 region) with LAMP2 (isoform LAMP-2B). Interacts (via TMD0) with YIF1B; this interaction allows (but is not essential) the ER-to-Golgi trafficking and strongly depends on a salt bridge within TMD0.</text>
</comment>
<dbReference type="FunFam" id="3.40.50.300:FF:000140">
    <property type="entry name" value="Lipid A export ATP-binding/permease protein MsbA"/>
    <property type="match status" value="1"/>
</dbReference>
<evidence type="ECO:0000256" key="23">
    <source>
        <dbReference type="ARBA" id="ARBA00052205"/>
    </source>
</evidence>
<feature type="region of interest" description="Disordered" evidence="29">
    <location>
        <begin position="2290"/>
        <end position="2311"/>
    </location>
</feature>
<dbReference type="InterPro" id="IPR012337">
    <property type="entry name" value="RNaseH-like_sf"/>
</dbReference>
<dbReference type="SUPFAM" id="SSF90123">
    <property type="entry name" value="ABC transporter transmembrane region"/>
    <property type="match status" value="1"/>
</dbReference>
<dbReference type="Gene3D" id="1.10.287.660">
    <property type="entry name" value="Helix hairpin bin"/>
    <property type="match status" value="1"/>
</dbReference>
<dbReference type="GO" id="GO:0039702">
    <property type="term" value="P:viral budding via host ESCRT complex"/>
    <property type="evidence" value="ECO:0007669"/>
    <property type="project" value="UniProtKB-ARBA"/>
</dbReference>
<dbReference type="Gene3D" id="1.10.340.70">
    <property type="match status" value="1"/>
</dbReference>
<evidence type="ECO:0000256" key="10">
    <source>
        <dbReference type="ARBA" id="ARBA00022692"/>
    </source>
</evidence>
<evidence type="ECO:0000256" key="7">
    <source>
        <dbReference type="ARBA" id="ARBA00009905"/>
    </source>
</evidence>
<dbReference type="SMART" id="SM00156">
    <property type="entry name" value="PP2Ac"/>
    <property type="match status" value="1"/>
</dbReference>
<dbReference type="InterPro" id="IPR017871">
    <property type="entry name" value="ABC_transporter-like_CS"/>
</dbReference>
<dbReference type="InterPro" id="IPR003593">
    <property type="entry name" value="AAA+_ATPase"/>
</dbReference>
<dbReference type="CDD" id="cd03249">
    <property type="entry name" value="ABC_MTABC3_MDL1_MDL2"/>
    <property type="match status" value="1"/>
</dbReference>
<dbReference type="CDD" id="cd07416">
    <property type="entry name" value="MPP_PP2B"/>
    <property type="match status" value="1"/>
</dbReference>
<evidence type="ECO:0000256" key="30">
    <source>
        <dbReference type="SAM" id="Phobius"/>
    </source>
</evidence>
<dbReference type="PRINTS" id="PR00114">
    <property type="entry name" value="STPHPHTASE"/>
</dbReference>
<keyword evidence="12" id="KW-0967">Endosome</keyword>
<dbReference type="GO" id="GO:0000813">
    <property type="term" value="C:ESCRT I complex"/>
    <property type="evidence" value="ECO:0007669"/>
    <property type="project" value="UniProtKB-ARBA"/>
</dbReference>
<dbReference type="SUPFAM" id="SSF52540">
    <property type="entry name" value="P-loop containing nucleoside triphosphate hydrolases"/>
    <property type="match status" value="1"/>
</dbReference>
<feature type="compositionally biased region" description="Acidic residues" evidence="29">
    <location>
        <begin position="1256"/>
        <end position="1268"/>
    </location>
</feature>
<dbReference type="Pfam" id="PF00005">
    <property type="entry name" value="ABC_tran"/>
    <property type="match status" value="1"/>
</dbReference>
<evidence type="ECO:0000256" key="24">
    <source>
        <dbReference type="ARBA" id="ARBA00055204"/>
    </source>
</evidence>
<dbReference type="InterPro" id="IPR003439">
    <property type="entry name" value="ABC_transporter-like_ATP-bd"/>
</dbReference>
<evidence type="ECO:0000259" key="31">
    <source>
        <dbReference type="PROSITE" id="PS50878"/>
    </source>
</evidence>
<dbReference type="CDD" id="cd18784">
    <property type="entry name" value="ABC_6TM_ABCB9_like"/>
    <property type="match status" value="1"/>
</dbReference>
<dbReference type="InterPro" id="IPR043502">
    <property type="entry name" value="DNA/RNA_pol_sf"/>
</dbReference>
<dbReference type="Pfam" id="PF07200">
    <property type="entry name" value="Mod_r"/>
    <property type="match status" value="1"/>
</dbReference>
<evidence type="ECO:0000259" key="32">
    <source>
        <dbReference type="PROSITE" id="PS50893"/>
    </source>
</evidence>
<dbReference type="InterPro" id="IPR043128">
    <property type="entry name" value="Rev_trsase/Diguanyl_cyclase"/>
</dbReference>
<dbReference type="EC" id="3.1.3.16" evidence="27"/>
<dbReference type="FunFam" id="1.10.287.660:FF:000003">
    <property type="entry name" value="vacuolar protein sorting-associated protein 37B"/>
    <property type="match status" value="1"/>
</dbReference>
<feature type="transmembrane region" description="Helical" evidence="30">
    <location>
        <begin position="476"/>
        <end position="501"/>
    </location>
</feature>
<dbReference type="GO" id="GO:0016887">
    <property type="term" value="F:ATP hydrolysis activity"/>
    <property type="evidence" value="ECO:0007669"/>
    <property type="project" value="InterPro"/>
</dbReference>
<dbReference type="InterPro" id="IPR006186">
    <property type="entry name" value="Ser/Thr-sp_prot-phosphatase"/>
</dbReference>
<evidence type="ECO:0000256" key="29">
    <source>
        <dbReference type="SAM" id="MobiDB-lite"/>
    </source>
</evidence>
<comment type="cofactor">
    <cofactor evidence="2">
        <name>Fe(3+)</name>
        <dbReference type="ChEBI" id="CHEBI:29034"/>
    </cofactor>
</comment>
<dbReference type="InterPro" id="IPR036397">
    <property type="entry name" value="RNaseH_sf"/>
</dbReference>
<feature type="domain" description="VPS37 C-terminal" evidence="35">
    <location>
        <begin position="1757"/>
        <end position="1845"/>
    </location>
</feature>
<keyword evidence="10 30" id="KW-0812">Transmembrane</keyword>
<dbReference type="Gene3D" id="3.60.10.10">
    <property type="entry name" value="Endonuclease/exonuclease/phosphatase"/>
    <property type="match status" value="1"/>
</dbReference>
<evidence type="ECO:0000256" key="1">
    <source>
        <dbReference type="ARBA" id="ARBA00001947"/>
    </source>
</evidence>
<dbReference type="InterPro" id="IPR041751">
    <property type="entry name" value="MPP_PP2B"/>
</dbReference>
<evidence type="ECO:0000256" key="14">
    <source>
        <dbReference type="ARBA" id="ARBA00022840"/>
    </source>
</evidence>
<keyword evidence="17 26" id="KW-0653">Protein transport</keyword>
<evidence type="ECO:0000256" key="17">
    <source>
        <dbReference type="ARBA" id="ARBA00022927"/>
    </source>
</evidence>
<evidence type="ECO:0000256" key="12">
    <source>
        <dbReference type="ARBA" id="ARBA00022753"/>
    </source>
</evidence>
<comment type="function">
    <text evidence="24">ATP-dependent low-affinity peptide transporter which translocates a broad spectrum of peptides from the cytosol to the lysosomal lumen for degradation. Displays a broad peptide length specificity from 6-mer up to at least 59-mer peptides with an optimum of 23-mers. Binds and transports smaller and larger peptides with the same affinity. Favors positively charged, aromatic or hydrophobic residues in the N- and C-terminal positions whereas negatively charged residues as well as asparagine and methionine are not favored.</text>
</comment>
<feature type="region of interest" description="Disordered" evidence="29">
    <location>
        <begin position="1241"/>
        <end position="1268"/>
    </location>
</feature>
<dbReference type="SUPFAM" id="SSF56300">
    <property type="entry name" value="Metallo-dependent phosphatases"/>
    <property type="match status" value="1"/>
</dbReference>
<feature type="domain" description="Integrase catalytic" evidence="34">
    <location>
        <begin position="184"/>
        <end position="343"/>
    </location>
</feature>
<evidence type="ECO:0000256" key="8">
    <source>
        <dbReference type="ARBA" id="ARBA00010879"/>
    </source>
</evidence>
<dbReference type="SUPFAM" id="SSF53098">
    <property type="entry name" value="Ribonuclease H-like"/>
    <property type="match status" value="1"/>
</dbReference>
<evidence type="ECO:0000256" key="20">
    <source>
        <dbReference type="ARBA" id="ARBA00023136"/>
    </source>
</evidence>
<feature type="transmembrane region" description="Helical" evidence="30">
    <location>
        <begin position="588"/>
        <end position="607"/>
    </location>
</feature>
<dbReference type="Gene3D" id="3.30.70.270">
    <property type="match status" value="1"/>
</dbReference>
<dbReference type="GO" id="GO:0004723">
    <property type="term" value="F:calcium-dependent protein serine/threonine phosphatase activity"/>
    <property type="evidence" value="ECO:0007669"/>
    <property type="project" value="UniProtKB-ARBA"/>
</dbReference>
<evidence type="ECO:0000256" key="13">
    <source>
        <dbReference type="ARBA" id="ARBA00022833"/>
    </source>
</evidence>
<dbReference type="PROSITE" id="PS50893">
    <property type="entry name" value="ABC_TRANSPORTER_2"/>
    <property type="match status" value="1"/>
</dbReference>
<dbReference type="Pfam" id="PF00078">
    <property type="entry name" value="RVT_1"/>
    <property type="match status" value="1"/>
</dbReference>
<dbReference type="GO" id="GO:0003676">
    <property type="term" value="F:nucleic acid binding"/>
    <property type="evidence" value="ECO:0007669"/>
    <property type="project" value="InterPro"/>
</dbReference>
<dbReference type="InterPro" id="IPR027417">
    <property type="entry name" value="P-loop_NTPase"/>
</dbReference>
<evidence type="ECO:0000256" key="22">
    <source>
        <dbReference type="ARBA" id="ARBA00025010"/>
    </source>
</evidence>
<evidence type="ECO:0000256" key="16">
    <source>
        <dbReference type="ARBA" id="ARBA00022860"/>
    </source>
</evidence>
<dbReference type="PROSITE" id="PS00211">
    <property type="entry name" value="ABC_TRANSPORTER_1"/>
    <property type="match status" value="1"/>
</dbReference>
<evidence type="ECO:0000313" key="36">
    <source>
        <dbReference type="EMBL" id="KAK3514174.1"/>
    </source>
</evidence>
<dbReference type="GO" id="GO:0015440">
    <property type="term" value="F:ABC-type peptide transporter activity"/>
    <property type="evidence" value="ECO:0007669"/>
    <property type="project" value="InterPro"/>
</dbReference>
<dbReference type="PANTHER" id="PTHR43394">
    <property type="entry name" value="ATP-DEPENDENT PERMEASE MDL1, MITOCHONDRIAL"/>
    <property type="match status" value="1"/>
</dbReference>
<evidence type="ECO:0000313" key="37">
    <source>
        <dbReference type="Proteomes" id="UP001274896"/>
    </source>
</evidence>
<keyword evidence="37" id="KW-1185">Reference proteome</keyword>
<evidence type="ECO:0000256" key="2">
    <source>
        <dbReference type="ARBA" id="ARBA00001965"/>
    </source>
</evidence>
<evidence type="ECO:0000259" key="35">
    <source>
        <dbReference type="PROSITE" id="PS51314"/>
    </source>
</evidence>
<dbReference type="Gene3D" id="3.30.420.10">
    <property type="entry name" value="Ribonuclease H-like superfamily/Ribonuclease H"/>
    <property type="match status" value="1"/>
</dbReference>
<dbReference type="GO" id="GO:0036258">
    <property type="term" value="P:multivesicular body assembly"/>
    <property type="evidence" value="ECO:0007669"/>
    <property type="project" value="UniProtKB-ARBA"/>
</dbReference>
<evidence type="ECO:0000256" key="5">
    <source>
        <dbReference type="ARBA" id="ARBA00006493"/>
    </source>
</evidence>
<keyword evidence="14" id="KW-0067">ATP-binding</keyword>
<dbReference type="Pfam" id="PF00149">
    <property type="entry name" value="Metallophos"/>
    <property type="match status" value="1"/>
</dbReference>
<keyword evidence="28" id="KW-0175">Coiled coil</keyword>
<dbReference type="InterPro" id="IPR001584">
    <property type="entry name" value="Integrase_cat-core"/>
</dbReference>
<comment type="similarity">
    <text evidence="5">Belongs to the ABC transporter superfamily. ABCB family. MHC peptide exporter (TC 3.A.1.209) subfamily.</text>
</comment>
<evidence type="ECO:0000256" key="25">
    <source>
        <dbReference type="ARBA" id="ARBA00062472"/>
    </source>
</evidence>
<evidence type="ECO:0000256" key="21">
    <source>
        <dbReference type="ARBA" id="ARBA00023228"/>
    </source>
</evidence>
<proteinExistence type="inferred from homology"/>
<dbReference type="InterPro" id="IPR036640">
    <property type="entry name" value="ABC1_TM_sf"/>
</dbReference>
<feature type="coiled-coil region" evidence="28">
    <location>
        <begin position="1434"/>
        <end position="1468"/>
    </location>
</feature>
<dbReference type="InterPro" id="IPR009851">
    <property type="entry name" value="Mod_r"/>
</dbReference>
<feature type="compositionally biased region" description="Pro residues" evidence="29">
    <location>
        <begin position="1867"/>
        <end position="1876"/>
    </location>
</feature>
<dbReference type="EMBL" id="JAUCMX010000021">
    <property type="protein sequence ID" value="KAK3514174.1"/>
    <property type="molecule type" value="Genomic_DNA"/>
</dbReference>
<evidence type="ECO:0000256" key="9">
    <source>
        <dbReference type="ARBA" id="ARBA00022448"/>
    </source>
</evidence>
<evidence type="ECO:0000256" key="28">
    <source>
        <dbReference type="SAM" id="Coils"/>
    </source>
</evidence>
<evidence type="ECO:0000259" key="33">
    <source>
        <dbReference type="PROSITE" id="PS50929"/>
    </source>
</evidence>
<dbReference type="PROSITE" id="PS50929">
    <property type="entry name" value="ABC_TM1F"/>
    <property type="match status" value="1"/>
</dbReference>
<feature type="compositionally biased region" description="Acidic residues" evidence="29">
    <location>
        <begin position="630"/>
        <end position="640"/>
    </location>
</feature>
<feature type="compositionally biased region" description="Basic and acidic residues" evidence="29">
    <location>
        <begin position="2290"/>
        <end position="2300"/>
    </location>
</feature>
<protein>
    <recommendedName>
        <fullName evidence="27">Serine/threonine-protein phosphatase</fullName>
        <ecNumber evidence="27">3.1.3.16</ecNumber>
    </recommendedName>
</protein>
<keyword evidence="18" id="KW-1278">Translocase</keyword>
<accession>A0AAE0Q5W4</accession>
<feature type="transmembrane region" description="Helical" evidence="30">
    <location>
        <begin position="554"/>
        <end position="576"/>
    </location>
</feature>
<name>A0AAE0Q5W4_9TELE</name>
<feature type="transmembrane region" description="Helical" evidence="30">
    <location>
        <begin position="798"/>
        <end position="822"/>
    </location>
</feature>
<evidence type="ECO:0000256" key="26">
    <source>
        <dbReference type="PROSITE-ProRule" id="PRU00646"/>
    </source>
</evidence>
<keyword evidence="20 30" id="KW-0472">Membrane</keyword>
<dbReference type="InterPro" id="IPR041588">
    <property type="entry name" value="Integrase_H2C2"/>
</dbReference>
<keyword evidence="27" id="KW-0378">Hydrolase</keyword>
<evidence type="ECO:0000256" key="11">
    <source>
        <dbReference type="ARBA" id="ARBA00022741"/>
    </source>
</evidence>
<dbReference type="PROSITE" id="PS50994">
    <property type="entry name" value="INTEGRASE"/>
    <property type="match status" value="1"/>
</dbReference>
<evidence type="ECO:0000256" key="3">
    <source>
        <dbReference type="ARBA" id="ARBA00004155"/>
    </source>
</evidence>
<dbReference type="FunFam" id="1.10.340.70:FF:000001">
    <property type="entry name" value="Retrovirus-related Pol polyprotein from transposon gypsy-like Protein"/>
    <property type="match status" value="1"/>
</dbReference>
<keyword evidence="9 26" id="KW-0813">Transport</keyword>
<feature type="region of interest" description="Disordered" evidence="29">
    <location>
        <begin position="622"/>
        <end position="650"/>
    </location>
</feature>
<evidence type="ECO:0000256" key="27">
    <source>
        <dbReference type="RuleBase" id="RU004273"/>
    </source>
</evidence>
<dbReference type="InterPro" id="IPR029052">
    <property type="entry name" value="Metallo-depent_PP-like"/>
</dbReference>
<dbReference type="InterPro" id="IPR029012">
    <property type="entry name" value="Helix_hairpin_bin_sf"/>
</dbReference>
<dbReference type="GO" id="GO:0005765">
    <property type="term" value="C:lysosomal membrane"/>
    <property type="evidence" value="ECO:0007669"/>
    <property type="project" value="UniProtKB-SubCell"/>
</dbReference>
<dbReference type="GO" id="GO:0016236">
    <property type="term" value="P:macroautophagy"/>
    <property type="evidence" value="ECO:0007669"/>
    <property type="project" value="UniProtKB-ARBA"/>
</dbReference>
<dbReference type="GO" id="GO:0048306">
    <property type="term" value="F:calcium-dependent protein binding"/>
    <property type="evidence" value="ECO:0007669"/>
    <property type="project" value="UniProtKB-ARBA"/>
</dbReference>
<dbReference type="GO" id="GO:0015421">
    <property type="term" value="F:ABC-type oligopeptide transporter activity"/>
    <property type="evidence" value="ECO:0007669"/>
    <property type="project" value="UniProtKB-EC"/>
</dbReference>
<dbReference type="InterPro" id="IPR030254">
    <property type="entry name" value="ABCB9_6-TMD"/>
</dbReference>
<dbReference type="InterPro" id="IPR039421">
    <property type="entry name" value="Type_1_exporter"/>
</dbReference>
<keyword evidence="19 30" id="KW-1133">Transmembrane helix</keyword>
<keyword evidence="21" id="KW-0458">Lysosome</keyword>
<dbReference type="PANTHER" id="PTHR43394:SF21">
    <property type="entry name" value="ATP BINDING CASSETTE SUBFAMILY B MEMBER 9"/>
    <property type="match status" value="1"/>
</dbReference>
<comment type="catalytic activity">
    <reaction evidence="23">
        <text>a [oligopeptide](in) + ATP + H2O = a [oligopeptide](out) + ADP + phosphate + H(+)</text>
        <dbReference type="Rhea" id="RHEA:14429"/>
        <dbReference type="Rhea" id="RHEA-COMP:10531"/>
        <dbReference type="ChEBI" id="CHEBI:15377"/>
        <dbReference type="ChEBI" id="CHEBI:15378"/>
        <dbReference type="ChEBI" id="CHEBI:30616"/>
        <dbReference type="ChEBI" id="CHEBI:43474"/>
        <dbReference type="ChEBI" id="CHEBI:83228"/>
        <dbReference type="ChEBI" id="CHEBI:456216"/>
        <dbReference type="EC" id="7.4.2.6"/>
    </reaction>
    <physiologicalReaction direction="left-to-right" evidence="23">
        <dbReference type="Rhea" id="RHEA:14430"/>
    </physiologicalReaction>
</comment>
<comment type="function">
    <text evidence="22">Component of the ESCRT-I complex, a regulator of vesicular trafficking process. Required for the sorting of endocytic ubiquitinated cargos into multivesicular bodies. May be involved in cell growth and differentiation.</text>
</comment>
<feature type="transmembrane region" description="Helical" evidence="30">
    <location>
        <begin position="521"/>
        <end position="542"/>
    </location>
</feature>
<comment type="similarity">
    <text evidence="7">Belongs to the PPP phosphatase family. PP-2B subfamily.</text>
</comment>
<comment type="subcellular location">
    <subcellularLocation>
        <location evidence="4">Late endosome membrane</location>
        <topology evidence="4">Peripheral membrane protein</topology>
    </subcellularLocation>
    <subcellularLocation>
        <location evidence="3">Lysosome membrane</location>
        <topology evidence="3">Multi-pass membrane protein</topology>
    </subcellularLocation>
</comment>
<evidence type="ECO:0000259" key="34">
    <source>
        <dbReference type="PROSITE" id="PS50994"/>
    </source>
</evidence>
<feature type="domain" description="ABC transmembrane type-1" evidence="33">
    <location>
        <begin position="673"/>
        <end position="964"/>
    </location>
</feature>
<dbReference type="GO" id="GO:0005516">
    <property type="term" value="F:calmodulin binding"/>
    <property type="evidence" value="ECO:0007669"/>
    <property type="project" value="UniProtKB-KW"/>
</dbReference>
<dbReference type="InterPro" id="IPR004843">
    <property type="entry name" value="Calcineurin-like_PHP"/>
</dbReference>